<comment type="caution">
    <text evidence="2">The sequence shown here is derived from an EMBL/GenBank/DDBJ whole genome shotgun (WGS) entry which is preliminary data.</text>
</comment>
<protein>
    <recommendedName>
        <fullName evidence="3">Secreted protein</fullName>
    </recommendedName>
</protein>
<feature type="chain" id="PRO_5042929071" description="Secreted protein" evidence="1">
    <location>
        <begin position="28"/>
        <end position="148"/>
    </location>
</feature>
<dbReference type="EMBL" id="JASVYU010000003">
    <property type="protein sequence ID" value="MDN0285851.1"/>
    <property type="molecule type" value="Genomic_DNA"/>
</dbReference>
<dbReference type="AlphaFoldDB" id="A0AAQ0W2H6"/>
<evidence type="ECO:0008006" key="3">
    <source>
        <dbReference type="Google" id="ProtNLM"/>
    </source>
</evidence>
<accession>A0AAQ0W2H6</accession>
<evidence type="ECO:0000256" key="1">
    <source>
        <dbReference type="SAM" id="SignalP"/>
    </source>
</evidence>
<gene>
    <name evidence="2" type="ORF">QSH54_04130</name>
</gene>
<keyword evidence="1" id="KW-0732">Signal</keyword>
<proteinExistence type="predicted"/>
<evidence type="ECO:0000313" key="2">
    <source>
        <dbReference type="EMBL" id="MDN0285851.1"/>
    </source>
</evidence>
<name>A0AAQ0W2H6_9XANT</name>
<reference evidence="2" key="1">
    <citation type="submission" date="2023-06" db="EMBL/GenBank/DDBJ databases">
        <title>Genome sequences of Xanthomonas arboricola from Serbia and Montenegro.</title>
        <authorList>
            <person name="Ilicic R."/>
            <person name="Jelusic A."/>
            <person name="Harrison J."/>
            <person name="Greer S."/>
            <person name="Grant M."/>
            <person name="Vicente J."/>
            <person name="Popovic Milovanovic T."/>
            <person name="Studholme D.J."/>
        </authorList>
    </citation>
    <scope>NUCLEOTIDE SEQUENCE</scope>
    <source>
        <strain evidence="2">Xp320</strain>
    </source>
</reference>
<sequence length="148" mass="16179">MDRVINAHRVVLALTTLCLLAYGQGVAAQSMRSAAGKANSKYIPPTRQPYNSMARDTTPFNCEQYRAHPHPGMVRYCQGIENMTLRNEARSQGRPAPSDSIILLPGLGTTEAKQLGYTCVAGQAMKRLRNGWEQVSAAAGGWQRCRDG</sequence>
<dbReference type="RefSeq" id="WP_016902935.1">
    <property type="nucleotide sequence ID" value="NZ_CP044334.1"/>
</dbReference>
<organism evidence="2">
    <name type="scientific">Xanthomonas arboricola pv. pruni</name>
    <dbReference type="NCBI Taxonomy" id="69929"/>
    <lineage>
        <taxon>Bacteria</taxon>
        <taxon>Pseudomonadati</taxon>
        <taxon>Pseudomonadota</taxon>
        <taxon>Gammaproteobacteria</taxon>
        <taxon>Lysobacterales</taxon>
        <taxon>Lysobacteraceae</taxon>
        <taxon>Xanthomonas</taxon>
    </lineage>
</organism>
<feature type="signal peptide" evidence="1">
    <location>
        <begin position="1"/>
        <end position="27"/>
    </location>
</feature>